<dbReference type="Gene3D" id="3.40.710.10">
    <property type="entry name" value="DD-peptidase/beta-lactamase superfamily"/>
    <property type="match status" value="1"/>
</dbReference>
<dbReference type="PANTHER" id="PTHR35333">
    <property type="entry name" value="BETA-LACTAMASE"/>
    <property type="match status" value="1"/>
</dbReference>
<evidence type="ECO:0000256" key="1">
    <source>
        <dbReference type="SAM" id="MobiDB-lite"/>
    </source>
</evidence>
<dbReference type="GO" id="GO:0008800">
    <property type="term" value="F:beta-lactamase activity"/>
    <property type="evidence" value="ECO:0007669"/>
    <property type="project" value="InterPro"/>
</dbReference>
<dbReference type="PANTHER" id="PTHR35333:SF3">
    <property type="entry name" value="BETA-LACTAMASE-TYPE TRANSPEPTIDASE FOLD CONTAINING PROTEIN"/>
    <property type="match status" value="1"/>
</dbReference>
<evidence type="ECO:0000313" key="3">
    <source>
        <dbReference type="EMBL" id="PZF79947.1"/>
    </source>
</evidence>
<evidence type="ECO:0000259" key="2">
    <source>
        <dbReference type="Pfam" id="PF13354"/>
    </source>
</evidence>
<keyword evidence="4" id="KW-1185">Reference proteome</keyword>
<dbReference type="InterPro" id="IPR045155">
    <property type="entry name" value="Beta-lactam_cat"/>
</dbReference>
<name>A0A2W2BWE3_9ACTN</name>
<sequence>MGGGARAALAAARRRRGAAHVRRRGPAGGAARAGRRRAAGAGRGRRADGAAMTPSDAFGFSGEAVRTAHDIRADWAATGLRGALYARNVDTGEDLGFDVHVPYALASVSKLPLALVVLDLVAAGALDPSMPVDLVPGTMTPGPTGAALFRHPSRIALEDLLVLMLSVSDNAAADAVFALVPPEQVTATLQGWGCEGIVVRHPMRRLYEAAAAVAPDDPTLALELAVRATTDGGGHVLPTLDVAAATSGTAAGLVALVERIWTDAVSVTAATARLRELLGHQVRQRMGAELAADAVAVSSKTGTFLNLRHEAGMVTTSTGDRIAVAALTASTVAAATQPEADRAIGRAARAAVDVLRV</sequence>
<dbReference type="InterPro" id="IPR000871">
    <property type="entry name" value="Beta-lactam_class-A"/>
</dbReference>
<accession>A0A2W2BWE3</accession>
<feature type="region of interest" description="Disordered" evidence="1">
    <location>
        <begin position="13"/>
        <end position="52"/>
    </location>
</feature>
<gene>
    <name evidence="3" type="ORF">C1I92_28580</name>
</gene>
<dbReference type="InterPro" id="IPR012338">
    <property type="entry name" value="Beta-lactam/transpept-like"/>
</dbReference>
<feature type="domain" description="Beta-lactamase class A catalytic" evidence="2">
    <location>
        <begin position="84"/>
        <end position="328"/>
    </location>
</feature>
<feature type="compositionally biased region" description="Basic residues" evidence="1">
    <location>
        <begin position="13"/>
        <end position="25"/>
    </location>
</feature>
<evidence type="ECO:0000313" key="4">
    <source>
        <dbReference type="Proteomes" id="UP000248764"/>
    </source>
</evidence>
<keyword evidence="3" id="KW-0378">Hydrolase</keyword>
<dbReference type="AlphaFoldDB" id="A0A2W2BWE3"/>
<dbReference type="GO" id="GO:0046677">
    <property type="term" value="P:response to antibiotic"/>
    <property type="evidence" value="ECO:0007669"/>
    <property type="project" value="InterPro"/>
</dbReference>
<comment type="caution">
    <text evidence="3">The sequence shown here is derived from an EMBL/GenBank/DDBJ whole genome shotgun (WGS) entry which is preliminary data.</text>
</comment>
<organism evidence="3 4">
    <name type="scientific">Jiangella anatolica</name>
    <dbReference type="NCBI Taxonomy" id="2670374"/>
    <lineage>
        <taxon>Bacteria</taxon>
        <taxon>Bacillati</taxon>
        <taxon>Actinomycetota</taxon>
        <taxon>Actinomycetes</taxon>
        <taxon>Jiangellales</taxon>
        <taxon>Jiangellaceae</taxon>
        <taxon>Jiangella</taxon>
    </lineage>
</organism>
<proteinExistence type="predicted"/>
<dbReference type="Pfam" id="PF13354">
    <property type="entry name" value="Beta-lactamase2"/>
    <property type="match status" value="1"/>
</dbReference>
<reference evidence="3 4" key="1">
    <citation type="submission" date="2018-01" db="EMBL/GenBank/DDBJ databases">
        <title>Draft genome sequence of Jiangella sp. GTF31.</title>
        <authorList>
            <person name="Sahin N."/>
            <person name="Ay H."/>
            <person name="Saygin H."/>
        </authorList>
    </citation>
    <scope>NUCLEOTIDE SEQUENCE [LARGE SCALE GENOMIC DNA]</scope>
    <source>
        <strain evidence="3 4">GTF31</strain>
    </source>
</reference>
<protein>
    <submittedName>
        <fullName evidence="3">Serine hydrolase</fullName>
    </submittedName>
</protein>
<dbReference type="GO" id="GO:0030655">
    <property type="term" value="P:beta-lactam antibiotic catabolic process"/>
    <property type="evidence" value="ECO:0007669"/>
    <property type="project" value="InterPro"/>
</dbReference>
<dbReference type="Proteomes" id="UP000248764">
    <property type="component" value="Unassembled WGS sequence"/>
</dbReference>
<dbReference type="EMBL" id="POTW01000108">
    <property type="protein sequence ID" value="PZF79947.1"/>
    <property type="molecule type" value="Genomic_DNA"/>
</dbReference>
<dbReference type="SUPFAM" id="SSF56601">
    <property type="entry name" value="beta-lactamase/transpeptidase-like"/>
    <property type="match status" value="1"/>
</dbReference>